<organism evidence="2 3">
    <name type="scientific">Undibacterium aquatile</name>
    <dbReference type="NCBI Taxonomy" id="1537398"/>
    <lineage>
        <taxon>Bacteria</taxon>
        <taxon>Pseudomonadati</taxon>
        <taxon>Pseudomonadota</taxon>
        <taxon>Betaproteobacteria</taxon>
        <taxon>Burkholderiales</taxon>
        <taxon>Oxalobacteraceae</taxon>
        <taxon>Undibacterium</taxon>
    </lineage>
</organism>
<keyword evidence="3" id="KW-1185">Reference proteome</keyword>
<dbReference type="RefSeq" id="WP_190480038.1">
    <property type="nucleotide sequence ID" value="NZ_JACOFT010000004.1"/>
</dbReference>
<dbReference type="Gene3D" id="3.40.50.300">
    <property type="entry name" value="P-loop containing nucleotide triphosphate hydrolases"/>
    <property type="match status" value="1"/>
</dbReference>
<evidence type="ECO:0000313" key="3">
    <source>
        <dbReference type="Proteomes" id="UP000637632"/>
    </source>
</evidence>
<reference evidence="2 3" key="1">
    <citation type="submission" date="2020-08" db="EMBL/GenBank/DDBJ databases">
        <title>Novel species isolated from subtropical streams in China.</title>
        <authorList>
            <person name="Lu H."/>
        </authorList>
    </citation>
    <scope>NUCLEOTIDE SEQUENCE [LARGE SCALE GENOMIC DNA]</scope>
    <source>
        <strain evidence="2 3">CCTCC AB 2015119</strain>
    </source>
</reference>
<evidence type="ECO:0000313" key="2">
    <source>
        <dbReference type="EMBL" id="MBC3812348.1"/>
    </source>
</evidence>
<dbReference type="InterPro" id="IPR052735">
    <property type="entry name" value="NAD_biosynth-regulator"/>
</dbReference>
<dbReference type="PANTHER" id="PTHR37512">
    <property type="entry name" value="TRIFUNCTIONAL NAD BIOSYNTHESIS/REGULATOR PROTEIN NADR"/>
    <property type="match status" value="1"/>
</dbReference>
<name>A0ABR6XHW7_9BURK</name>
<evidence type="ECO:0000259" key="1">
    <source>
        <dbReference type="Pfam" id="PF13521"/>
    </source>
</evidence>
<keyword evidence="2" id="KW-0067">ATP-binding</keyword>
<comment type="caution">
    <text evidence="2">The sequence shown here is derived from an EMBL/GenBank/DDBJ whole genome shotgun (WGS) entry which is preliminary data.</text>
</comment>
<dbReference type="GO" id="GO:0005524">
    <property type="term" value="F:ATP binding"/>
    <property type="evidence" value="ECO:0007669"/>
    <property type="project" value="UniProtKB-KW"/>
</dbReference>
<sequence>MSAVKSNTQRIAILGAESSGKSALAEALAQRYQTVWVPEYLREFVETQQRVPRESEQVMIARTQLEREDAMAPKANEWLFCDTTPLMTAIYSDYYFSSAGDELMALADQHHYDFTVVTAPDLPWVADGLQRESPAVRQAIHERVLAELEEREIPHLLIEGSLAQRVEQVEFALTFLMT</sequence>
<dbReference type="EMBL" id="JACOFT010000004">
    <property type="protein sequence ID" value="MBC3812348.1"/>
    <property type="molecule type" value="Genomic_DNA"/>
</dbReference>
<dbReference type="PANTHER" id="PTHR37512:SF1">
    <property type="entry name" value="NADR_TTD14 AAA DOMAIN-CONTAINING PROTEIN"/>
    <property type="match status" value="1"/>
</dbReference>
<feature type="domain" description="NadR/Ttd14 AAA" evidence="1">
    <location>
        <begin position="10"/>
        <end position="165"/>
    </location>
</feature>
<keyword evidence="2" id="KW-0547">Nucleotide-binding</keyword>
<protein>
    <submittedName>
        <fullName evidence="2">ATP-binding protein</fullName>
    </submittedName>
</protein>
<proteinExistence type="predicted"/>
<dbReference type="Proteomes" id="UP000637632">
    <property type="component" value="Unassembled WGS sequence"/>
</dbReference>
<accession>A0ABR6XHW7</accession>
<dbReference type="InterPro" id="IPR027417">
    <property type="entry name" value="P-loop_NTPase"/>
</dbReference>
<dbReference type="InterPro" id="IPR038727">
    <property type="entry name" value="NadR/Ttd14_AAA_dom"/>
</dbReference>
<gene>
    <name evidence="2" type="ORF">H8K26_12930</name>
</gene>
<dbReference type="Pfam" id="PF13521">
    <property type="entry name" value="AAA_28"/>
    <property type="match status" value="1"/>
</dbReference>
<dbReference type="SUPFAM" id="SSF52540">
    <property type="entry name" value="P-loop containing nucleoside triphosphate hydrolases"/>
    <property type="match status" value="1"/>
</dbReference>